<name>A0A813EBE0_POLGL</name>
<keyword evidence="3" id="KW-1185">Reference proteome</keyword>
<gene>
    <name evidence="2" type="ORF">PGLA1383_LOCUS14723</name>
</gene>
<dbReference type="Proteomes" id="UP000654075">
    <property type="component" value="Unassembled WGS sequence"/>
</dbReference>
<dbReference type="AlphaFoldDB" id="A0A813EBE0"/>
<reference evidence="2" key="1">
    <citation type="submission" date="2021-02" db="EMBL/GenBank/DDBJ databases">
        <authorList>
            <person name="Dougan E. K."/>
            <person name="Rhodes N."/>
            <person name="Thang M."/>
            <person name="Chan C."/>
        </authorList>
    </citation>
    <scope>NUCLEOTIDE SEQUENCE</scope>
</reference>
<organism evidence="2 3">
    <name type="scientific">Polarella glacialis</name>
    <name type="common">Dinoflagellate</name>
    <dbReference type="NCBI Taxonomy" id="89957"/>
    <lineage>
        <taxon>Eukaryota</taxon>
        <taxon>Sar</taxon>
        <taxon>Alveolata</taxon>
        <taxon>Dinophyceae</taxon>
        <taxon>Suessiales</taxon>
        <taxon>Suessiaceae</taxon>
        <taxon>Polarella</taxon>
    </lineage>
</organism>
<feature type="compositionally biased region" description="Basic and acidic residues" evidence="1">
    <location>
        <begin position="219"/>
        <end position="249"/>
    </location>
</feature>
<feature type="compositionally biased region" description="Polar residues" evidence="1">
    <location>
        <begin position="305"/>
        <end position="315"/>
    </location>
</feature>
<accession>A0A813EBE0</accession>
<dbReference type="EMBL" id="CAJNNV010008441">
    <property type="protein sequence ID" value="CAE8596257.1"/>
    <property type="molecule type" value="Genomic_DNA"/>
</dbReference>
<feature type="region of interest" description="Disordered" evidence="1">
    <location>
        <begin position="216"/>
        <end position="249"/>
    </location>
</feature>
<sequence length="416" mass="45789">MKEDCIPLRWNGWRHALDSELYFAKGELPWKALQDKLVGHYLAATPSPDDSDSQIGCYALASIPEAYLSRVDSAVCLPCLARLRRHAERFAKCSRPERIVAKYAVASLSWSRSALLRYTTHVAAWVAFIPQETGGFEAARRLLGQLLQRQPGRSQRLRAALGLAAARLEGREGGGAAKQLHVQGRCRVFSHIRKQLGPRLFPAASDTTAELLSELEECEERRKKPRELSRQRPEDRNCTGHPEGNVDRDLRTNFRDLDVRDVLHIEPTTSDHHSSSFFGTHAPHQTSDSHFNAAEREQSLKGQGPQHSGRLSTESKQLATIDSGMPISCAMKLTLEVKDAASFIGAGRHTAEFAMLAARWQNEAAFAGKEARVGALEEKLEAALQNGDKASLDTILCDAASALGPPRSAARLGQSC</sequence>
<evidence type="ECO:0000313" key="3">
    <source>
        <dbReference type="Proteomes" id="UP000654075"/>
    </source>
</evidence>
<proteinExistence type="predicted"/>
<comment type="caution">
    <text evidence="2">The sequence shown here is derived from an EMBL/GenBank/DDBJ whole genome shotgun (WGS) entry which is preliminary data.</text>
</comment>
<protein>
    <submittedName>
        <fullName evidence="2">Uncharacterized protein</fullName>
    </submittedName>
</protein>
<evidence type="ECO:0000256" key="1">
    <source>
        <dbReference type="SAM" id="MobiDB-lite"/>
    </source>
</evidence>
<feature type="region of interest" description="Disordered" evidence="1">
    <location>
        <begin position="269"/>
        <end position="315"/>
    </location>
</feature>
<evidence type="ECO:0000313" key="2">
    <source>
        <dbReference type="EMBL" id="CAE8596257.1"/>
    </source>
</evidence>
<feature type="compositionally biased region" description="Polar residues" evidence="1">
    <location>
        <begin position="275"/>
        <end position="290"/>
    </location>
</feature>